<name>A0A0G2G9M9_9PEZI</name>
<accession>A0A0G2G9M9</accession>
<organism evidence="2 3">
    <name type="scientific">Diplodia seriata</name>
    <dbReference type="NCBI Taxonomy" id="420778"/>
    <lineage>
        <taxon>Eukaryota</taxon>
        <taxon>Fungi</taxon>
        <taxon>Dikarya</taxon>
        <taxon>Ascomycota</taxon>
        <taxon>Pezizomycotina</taxon>
        <taxon>Dothideomycetes</taxon>
        <taxon>Dothideomycetes incertae sedis</taxon>
        <taxon>Botryosphaeriales</taxon>
        <taxon>Botryosphaeriaceae</taxon>
        <taxon>Diplodia</taxon>
    </lineage>
</organism>
<evidence type="ECO:0000256" key="1">
    <source>
        <dbReference type="SAM" id="MobiDB-lite"/>
    </source>
</evidence>
<sequence length="89" mass="10314">MDQSYRVHVDESPGKHAGQSSGQKSRKITDLELLRSWVTKMKEDKDRAKEDKDRAKEDKDRAKEGKDKAKEGKDKAKEDKDKAEEIRLK</sequence>
<reference evidence="2 3" key="1">
    <citation type="submission" date="2015-03" db="EMBL/GenBank/DDBJ databases">
        <authorList>
            <person name="Morales-Cruz A."/>
            <person name="Amrine K.C."/>
            <person name="Cantu D."/>
        </authorList>
    </citation>
    <scope>NUCLEOTIDE SEQUENCE [LARGE SCALE GENOMIC DNA]</scope>
    <source>
        <strain evidence="2">DS831</strain>
    </source>
</reference>
<dbReference type="Proteomes" id="UP000034182">
    <property type="component" value="Unassembled WGS sequence"/>
</dbReference>
<evidence type="ECO:0000313" key="2">
    <source>
        <dbReference type="EMBL" id="KKY13835.1"/>
    </source>
</evidence>
<dbReference type="AlphaFoldDB" id="A0A0G2G9M9"/>
<evidence type="ECO:0000313" key="3">
    <source>
        <dbReference type="Proteomes" id="UP000034182"/>
    </source>
</evidence>
<feature type="region of interest" description="Disordered" evidence="1">
    <location>
        <begin position="1"/>
        <end position="89"/>
    </location>
</feature>
<feature type="compositionally biased region" description="Basic and acidic residues" evidence="1">
    <location>
        <begin position="1"/>
        <end position="14"/>
    </location>
</feature>
<gene>
    <name evidence="2" type="ORF">UCDDS831_g08660</name>
</gene>
<protein>
    <submittedName>
        <fullName evidence="2">Uncharacterized protein</fullName>
    </submittedName>
</protein>
<dbReference type="EMBL" id="LAQI01000256">
    <property type="protein sequence ID" value="KKY13835.1"/>
    <property type="molecule type" value="Genomic_DNA"/>
</dbReference>
<reference evidence="2 3" key="2">
    <citation type="submission" date="2015-05" db="EMBL/GenBank/DDBJ databases">
        <title>Distinctive expansion of gene families associated with plant cell wall degradation and secondary metabolism in the genomes of grapevine trunk pathogens.</title>
        <authorList>
            <person name="Lawrence D.P."/>
            <person name="Travadon R."/>
            <person name="Rolshausen P.E."/>
            <person name="Baumgartner K."/>
        </authorList>
    </citation>
    <scope>NUCLEOTIDE SEQUENCE [LARGE SCALE GENOMIC DNA]</scope>
    <source>
        <strain evidence="2">DS831</strain>
    </source>
</reference>
<feature type="compositionally biased region" description="Basic and acidic residues" evidence="1">
    <location>
        <begin position="40"/>
        <end position="89"/>
    </location>
</feature>
<proteinExistence type="predicted"/>
<comment type="caution">
    <text evidence="2">The sequence shown here is derived from an EMBL/GenBank/DDBJ whole genome shotgun (WGS) entry which is preliminary data.</text>
</comment>